<comment type="caution">
    <text evidence="1">The sequence shown here is derived from an EMBL/GenBank/DDBJ whole genome shotgun (WGS) entry which is preliminary data.</text>
</comment>
<accession>A0ABP1PW73</accession>
<protein>
    <submittedName>
        <fullName evidence="1">Uncharacterized protein</fullName>
    </submittedName>
</protein>
<keyword evidence="2" id="KW-1185">Reference proteome</keyword>
<proteinExistence type="predicted"/>
<reference evidence="1 2" key="1">
    <citation type="submission" date="2024-08" db="EMBL/GenBank/DDBJ databases">
        <authorList>
            <person name="Cucini C."/>
            <person name="Frati F."/>
        </authorList>
    </citation>
    <scope>NUCLEOTIDE SEQUENCE [LARGE SCALE GENOMIC DNA]</scope>
</reference>
<organism evidence="1 2">
    <name type="scientific">Orchesella dallaii</name>
    <dbReference type="NCBI Taxonomy" id="48710"/>
    <lineage>
        <taxon>Eukaryota</taxon>
        <taxon>Metazoa</taxon>
        <taxon>Ecdysozoa</taxon>
        <taxon>Arthropoda</taxon>
        <taxon>Hexapoda</taxon>
        <taxon>Collembola</taxon>
        <taxon>Entomobryomorpha</taxon>
        <taxon>Entomobryoidea</taxon>
        <taxon>Orchesellidae</taxon>
        <taxon>Orchesellinae</taxon>
        <taxon>Orchesella</taxon>
    </lineage>
</organism>
<evidence type="ECO:0000313" key="1">
    <source>
        <dbReference type="EMBL" id="CAL8073093.1"/>
    </source>
</evidence>
<gene>
    <name evidence="1" type="ORF">ODALV1_LOCUS2486</name>
</gene>
<name>A0ABP1PW73_9HEXA</name>
<dbReference type="Proteomes" id="UP001642540">
    <property type="component" value="Unassembled WGS sequence"/>
</dbReference>
<evidence type="ECO:0000313" key="2">
    <source>
        <dbReference type="Proteomes" id="UP001642540"/>
    </source>
</evidence>
<sequence>MPKKPRQVNISQRPDGTIVASFAAAQAFDAPGVDSNFAVSQTFEIGRNGASSSGSSAFNNNIGGNEMSFANSQAQGSRFDPFGGGFSNSAANAASNSFRNPMFQGSNSNANAFGNQFGMG</sequence>
<dbReference type="EMBL" id="CAXLJM020000007">
    <property type="protein sequence ID" value="CAL8073093.1"/>
    <property type="molecule type" value="Genomic_DNA"/>
</dbReference>